<dbReference type="SUPFAM" id="SSF81324">
    <property type="entry name" value="Voltage-gated potassium channels"/>
    <property type="match status" value="2"/>
</dbReference>
<evidence type="ECO:0000256" key="7">
    <source>
        <dbReference type="ARBA" id="ARBA00023303"/>
    </source>
</evidence>
<dbReference type="PANTHER" id="PTHR11003">
    <property type="entry name" value="POTASSIUM CHANNEL, SUBFAMILY K"/>
    <property type="match status" value="1"/>
</dbReference>
<keyword evidence="13" id="KW-1185">Reference proteome</keyword>
<dbReference type="Pfam" id="PF07885">
    <property type="entry name" value="Ion_trans_2"/>
    <property type="match status" value="2"/>
</dbReference>
<dbReference type="PRINTS" id="PR01333">
    <property type="entry name" value="2POREKCHANEL"/>
</dbReference>
<feature type="transmembrane region" description="Helical" evidence="10">
    <location>
        <begin position="400"/>
        <end position="417"/>
    </location>
</feature>
<feature type="transmembrane region" description="Helical" evidence="10">
    <location>
        <begin position="201"/>
        <end position="221"/>
    </location>
</feature>
<evidence type="ECO:0000313" key="12">
    <source>
        <dbReference type="EMBL" id="CAD6187072.1"/>
    </source>
</evidence>
<gene>
    <name evidence="12" type="ORF">CAUJ_LOCUS2991</name>
</gene>
<evidence type="ECO:0000259" key="11">
    <source>
        <dbReference type="Pfam" id="PF07885"/>
    </source>
</evidence>
<feature type="transmembrane region" description="Helical" evidence="10">
    <location>
        <begin position="307"/>
        <end position="327"/>
    </location>
</feature>
<evidence type="ECO:0000256" key="8">
    <source>
        <dbReference type="RuleBase" id="RU003857"/>
    </source>
</evidence>
<dbReference type="Gene3D" id="1.10.287.70">
    <property type="match status" value="1"/>
</dbReference>
<dbReference type="InterPro" id="IPR013099">
    <property type="entry name" value="K_chnl_dom"/>
</dbReference>
<feature type="compositionally biased region" description="Basic and acidic residues" evidence="9">
    <location>
        <begin position="33"/>
        <end position="48"/>
    </location>
</feature>
<dbReference type="GO" id="GO:0022841">
    <property type="term" value="F:potassium ion leak channel activity"/>
    <property type="evidence" value="ECO:0007669"/>
    <property type="project" value="TreeGrafter"/>
</dbReference>
<keyword evidence="4 10" id="KW-1133">Transmembrane helix</keyword>
<evidence type="ECO:0000256" key="1">
    <source>
        <dbReference type="ARBA" id="ARBA00004141"/>
    </source>
</evidence>
<dbReference type="AlphaFoldDB" id="A0A8S1GW34"/>
<keyword evidence="6 10" id="KW-0472">Membrane</keyword>
<evidence type="ECO:0000313" key="13">
    <source>
        <dbReference type="Proteomes" id="UP000835052"/>
    </source>
</evidence>
<evidence type="ECO:0000256" key="4">
    <source>
        <dbReference type="ARBA" id="ARBA00022989"/>
    </source>
</evidence>
<proteinExistence type="inferred from homology"/>
<accession>A0A8S1GW34</accession>
<dbReference type="GO" id="GO:0030322">
    <property type="term" value="P:stabilization of membrane potential"/>
    <property type="evidence" value="ECO:0007669"/>
    <property type="project" value="TreeGrafter"/>
</dbReference>
<dbReference type="InterPro" id="IPR003280">
    <property type="entry name" value="2pore_dom_K_chnl"/>
</dbReference>
<dbReference type="OrthoDB" id="297496at2759"/>
<dbReference type="FunFam" id="1.10.287.70:FF:000151">
    <property type="entry name" value="TWiK family of potassium channels"/>
    <property type="match status" value="1"/>
</dbReference>
<evidence type="ECO:0000256" key="2">
    <source>
        <dbReference type="ARBA" id="ARBA00022448"/>
    </source>
</evidence>
<comment type="caution">
    <text evidence="12">The sequence shown here is derived from an EMBL/GenBank/DDBJ whole genome shotgun (WGS) entry which is preliminary data.</text>
</comment>
<feature type="transmembrane region" description="Helical" evidence="10">
    <location>
        <begin position="424"/>
        <end position="444"/>
    </location>
</feature>
<dbReference type="EMBL" id="CAJGYM010000005">
    <property type="protein sequence ID" value="CAD6187072.1"/>
    <property type="molecule type" value="Genomic_DNA"/>
</dbReference>
<evidence type="ECO:0000256" key="10">
    <source>
        <dbReference type="SAM" id="Phobius"/>
    </source>
</evidence>
<evidence type="ECO:0000256" key="3">
    <source>
        <dbReference type="ARBA" id="ARBA00022692"/>
    </source>
</evidence>
<reference evidence="12" key="1">
    <citation type="submission" date="2020-10" db="EMBL/GenBank/DDBJ databases">
        <authorList>
            <person name="Kikuchi T."/>
        </authorList>
    </citation>
    <scope>NUCLEOTIDE SEQUENCE</scope>
    <source>
        <strain evidence="12">NKZ352</strain>
    </source>
</reference>
<evidence type="ECO:0000256" key="5">
    <source>
        <dbReference type="ARBA" id="ARBA00023065"/>
    </source>
</evidence>
<dbReference type="GO" id="GO:0015271">
    <property type="term" value="F:outward rectifier potassium channel activity"/>
    <property type="evidence" value="ECO:0007669"/>
    <property type="project" value="TreeGrafter"/>
</dbReference>
<name>A0A8S1GW34_9PELO</name>
<feature type="domain" description="Potassium channel" evidence="11">
    <location>
        <begin position="374"/>
        <end position="440"/>
    </location>
</feature>
<organism evidence="12 13">
    <name type="scientific">Caenorhabditis auriculariae</name>
    <dbReference type="NCBI Taxonomy" id="2777116"/>
    <lineage>
        <taxon>Eukaryota</taxon>
        <taxon>Metazoa</taxon>
        <taxon>Ecdysozoa</taxon>
        <taxon>Nematoda</taxon>
        <taxon>Chromadorea</taxon>
        <taxon>Rhabditida</taxon>
        <taxon>Rhabditina</taxon>
        <taxon>Rhabditomorpha</taxon>
        <taxon>Rhabditoidea</taxon>
        <taxon>Rhabditidae</taxon>
        <taxon>Peloderinae</taxon>
        <taxon>Caenorhabditis</taxon>
    </lineage>
</organism>
<keyword evidence="7 8" id="KW-0407">Ion channel</keyword>
<feature type="domain" description="Potassium channel" evidence="11">
    <location>
        <begin position="264"/>
        <end position="334"/>
    </location>
</feature>
<keyword evidence="2 8" id="KW-0813">Transport</keyword>
<comment type="similarity">
    <text evidence="8">Belongs to the two pore domain potassium channel (TC 1.A.1.8) family.</text>
</comment>
<protein>
    <recommendedName>
        <fullName evidence="11">Potassium channel domain-containing protein</fullName>
    </recommendedName>
</protein>
<evidence type="ECO:0000256" key="9">
    <source>
        <dbReference type="SAM" id="MobiDB-lite"/>
    </source>
</evidence>
<keyword evidence="3 8" id="KW-0812">Transmembrane</keyword>
<feature type="region of interest" description="Disordered" evidence="9">
    <location>
        <begin position="24"/>
        <end position="120"/>
    </location>
</feature>
<feature type="transmembrane region" description="Helical" evidence="10">
    <location>
        <begin position="366"/>
        <end position="388"/>
    </location>
</feature>
<sequence>MASDHENFSSVMAAHRKVLKPVALQEIHEEVEENKPAEETTTETEDRPAATGEETPSERKLSRTSSFDEDQEKLARRIRSKSVGSSSHLARRPSEAEAPHQNRYTRGAAPIYEKQQNKRNSLYSSQEAIDSYYERNIGCDRPLDINGKLPFRAQIRPGGDNLSHMSTPGALGEPVAPTRRRFDKSIYWLSFSQNRVGFRHLFFTLLIFSYTMFGALMFYTIEGKNEREVEAEINHPNISTTLDSIRGYIRDAYIHLMKLESQYKGSTYYKLEEPEKNLKWTLSSAFFFCMNVHTTTGYGSIAPETTLGQVLTIAYAVIFLPTTLVVLRDLGQFCLVNSTKIYAHLLTHVRKAQGKKEIDHDEIISLPIKACIFIFLAYITMCTTFVYLYDDISGPDGISAFQSFYFSFVSLTTIGFGDVMPNNVTFAPIIAIMFFIGMSLARVVNRTTYIAVENGIFGTITVLENRLDMLANSIVAPKEEPSKSPRKISFDVPSMKEEESEEHEMLNNFTIKSIATFMKSNRDVYGGGFGMVQIRRGDLINNPEANMNSQDVNNVNS</sequence>
<evidence type="ECO:0000256" key="6">
    <source>
        <dbReference type="ARBA" id="ARBA00023136"/>
    </source>
</evidence>
<dbReference type="PANTHER" id="PTHR11003:SF106">
    <property type="entry name" value="POTASSIUM CHANNEL DOMAIN-CONTAINING PROTEIN"/>
    <property type="match status" value="1"/>
</dbReference>
<dbReference type="Proteomes" id="UP000835052">
    <property type="component" value="Unassembled WGS sequence"/>
</dbReference>
<comment type="subcellular location">
    <subcellularLocation>
        <location evidence="1">Membrane</location>
        <topology evidence="1">Multi-pass membrane protein</topology>
    </subcellularLocation>
</comment>
<dbReference type="GO" id="GO:0005886">
    <property type="term" value="C:plasma membrane"/>
    <property type="evidence" value="ECO:0007669"/>
    <property type="project" value="TreeGrafter"/>
</dbReference>
<keyword evidence="5 8" id="KW-0406">Ion transport</keyword>